<feature type="region of interest" description="Disordered" evidence="3">
    <location>
        <begin position="851"/>
        <end position="959"/>
    </location>
</feature>
<feature type="coiled-coil region" evidence="2">
    <location>
        <begin position="1716"/>
        <end position="1812"/>
    </location>
</feature>
<organism evidence="6 7">
    <name type="scientific">Pongo abelii</name>
    <name type="common">Sumatran orangutan</name>
    <name type="synonym">Pongo pygmaeus abelii</name>
    <dbReference type="NCBI Taxonomy" id="9601"/>
    <lineage>
        <taxon>Eukaryota</taxon>
        <taxon>Metazoa</taxon>
        <taxon>Chordata</taxon>
        <taxon>Craniata</taxon>
        <taxon>Vertebrata</taxon>
        <taxon>Euteleostomi</taxon>
        <taxon>Mammalia</taxon>
        <taxon>Eutheria</taxon>
        <taxon>Euarchontoglires</taxon>
        <taxon>Primates</taxon>
        <taxon>Haplorrhini</taxon>
        <taxon>Catarrhini</taxon>
        <taxon>Hominidae</taxon>
        <taxon>Pongo</taxon>
    </lineage>
</organism>
<reference evidence="6" key="1">
    <citation type="submission" date="2025-08" db="UniProtKB">
        <authorList>
            <consortium name="Ensembl"/>
        </authorList>
    </citation>
    <scope>IDENTIFICATION</scope>
</reference>
<feature type="coiled-coil region" evidence="2">
    <location>
        <begin position="1197"/>
        <end position="1238"/>
    </location>
</feature>
<dbReference type="GeneTree" id="ENSGT00940000162459"/>
<feature type="compositionally biased region" description="Polar residues" evidence="3">
    <location>
        <begin position="694"/>
        <end position="705"/>
    </location>
</feature>
<evidence type="ECO:0000259" key="4">
    <source>
        <dbReference type="Pfam" id="PF12001"/>
    </source>
</evidence>
<feature type="region of interest" description="Disordered" evidence="3">
    <location>
        <begin position="118"/>
        <end position="147"/>
    </location>
</feature>
<keyword evidence="7" id="KW-1185">Reference proteome</keyword>
<proteinExistence type="predicted"/>
<feature type="compositionally biased region" description="Basic and acidic residues" evidence="3">
    <location>
        <begin position="872"/>
        <end position="904"/>
    </location>
</feature>
<feature type="compositionally biased region" description="Basic and acidic residues" evidence="3">
    <location>
        <begin position="565"/>
        <end position="576"/>
    </location>
</feature>
<feature type="region of interest" description="Disordered" evidence="3">
    <location>
        <begin position="160"/>
        <end position="185"/>
    </location>
</feature>
<feature type="region of interest" description="Disordered" evidence="3">
    <location>
        <begin position="607"/>
        <end position="835"/>
    </location>
</feature>
<feature type="compositionally biased region" description="Basic and acidic residues" evidence="3">
    <location>
        <begin position="624"/>
        <end position="657"/>
    </location>
</feature>
<feature type="compositionally biased region" description="Polar residues" evidence="3">
    <location>
        <begin position="730"/>
        <end position="742"/>
    </location>
</feature>
<feature type="compositionally biased region" description="Basic and acidic residues" evidence="3">
    <location>
        <begin position="759"/>
        <end position="781"/>
    </location>
</feature>
<keyword evidence="1 2" id="KW-0175">Coiled coil</keyword>
<feature type="region of interest" description="Disordered" evidence="3">
    <location>
        <begin position="565"/>
        <end position="588"/>
    </location>
</feature>
<dbReference type="InterPro" id="IPR040118">
    <property type="entry name" value="C144A/B/C"/>
</dbReference>
<dbReference type="Pfam" id="PF14915">
    <property type="entry name" value="CCDC144C"/>
    <property type="match status" value="1"/>
</dbReference>
<evidence type="ECO:0000256" key="1">
    <source>
        <dbReference type="ARBA" id="ARBA00023054"/>
    </source>
</evidence>
<dbReference type="Proteomes" id="UP000001595">
    <property type="component" value="Unplaced"/>
</dbReference>
<feature type="compositionally biased region" description="Polar residues" evidence="3">
    <location>
        <begin position="658"/>
        <end position="678"/>
    </location>
</feature>
<dbReference type="InterPro" id="IPR039497">
    <property type="entry name" value="CC144C-like_CC_dom"/>
</dbReference>
<feature type="coiled-coil region" evidence="2">
    <location>
        <begin position="1544"/>
        <end position="1592"/>
    </location>
</feature>
<feature type="compositionally biased region" description="Polar residues" evidence="3">
    <location>
        <begin position="28"/>
        <end position="37"/>
    </location>
</feature>
<dbReference type="Ensembl" id="ENSPPYT00000051349.1">
    <property type="protein sequence ID" value="ENSPPYP00000026248.1"/>
    <property type="gene ID" value="ENSPPYG00000030079.1"/>
</dbReference>
<dbReference type="InterPro" id="IPR021885">
    <property type="entry name" value="DUF3496"/>
</dbReference>
<evidence type="ECO:0000313" key="6">
    <source>
        <dbReference type="Ensembl" id="ENSPPYP00000026248.1"/>
    </source>
</evidence>
<dbReference type="Pfam" id="PF12001">
    <property type="entry name" value="DUF3496"/>
    <property type="match status" value="1"/>
</dbReference>
<name>A0A8I5YM98_PONAB</name>
<dbReference type="PANTHER" id="PTHR22245">
    <property type="entry name" value="COILED-COIL DOMAIN-CONTAINING PROTEIN 144A-RELATED"/>
    <property type="match status" value="1"/>
</dbReference>
<feature type="compositionally biased region" description="Polar residues" evidence="3">
    <location>
        <begin position="782"/>
        <end position="800"/>
    </location>
</feature>
<dbReference type="PANTHER" id="PTHR22245:SF3">
    <property type="entry name" value="COILED-COIL DOMAIN-CONTAINING PROTEIN 144A-RELATED"/>
    <property type="match status" value="1"/>
</dbReference>
<feature type="region of interest" description="Disordered" evidence="3">
    <location>
        <begin position="51"/>
        <end position="72"/>
    </location>
</feature>
<feature type="compositionally biased region" description="Polar residues" evidence="3">
    <location>
        <begin position="613"/>
        <end position="622"/>
    </location>
</feature>
<accession>A0A8I5YM98</accession>
<sequence>MASRGGEKGGGAEGSPKPAVSAMRKTPSVGSQEDQLSLSCLGDRWSSDSFGWLSKSDGSDSEHDEGALDQPLHDVRLEDLGKLHRAARSGDVPGVERLLAPGDPGVDKRDRKESIWHLIPERKTEQTPQSLPQNNDPDWHPTNLTLSDKTCQRSKILKVDDKCPSVSSSMPENQSATKELGQMDLTEQEKMNIGVVPFSGKDTLHDLCQSQLPENKESKEAVLSSLAERLDFTAEQDLELTSEEEQERLKGCKNKQPQDKAIFKTCSPTEKTPEKQNMQINLPLVHLQKVSQEQEMAKDCDREDIPVYSILPHVQKSEEMWIAQGKLEWKNKLKLIINELKQRFGEICEKHKIPACPEEEPLLDNSTRETNVKDIPFNLTNNIPGCEEEDASEVSDSVVFETFPEQKEPSVKNIIHPYCHPYSGSLEHVCQSSSKLHLHENKLDCDSDNKPGIEHIFSVDENFHNDAGIKKARNPEVVTVEMKEGQEFDLQMTKNMNQNSDSCSTNNYKSLKPKLENLSSLPPDSDSTSEVYLHEEIQQDMQKPKKEVERLEEEFLALKKENVQLQKEKTQRDSKSEPSLQSEDAETDDLLRVLSMDLEFLDMDQMSPEKKQISSPARQPSQELEEKTDRMPQDELGRERGELESENREEGQERRVSDIQSKTGISRQSLVSNTTEDIQFQKDKSAPVYPLKTQRGSKSKPSLQSEDAEEADELLRILSTELEFLDLDQMSPQEKQISSPARQPSEELEEKADQMPQDELGRERGELESENREEGQERRVSDIQSKTRISRQSLVSSTTEDILFQKDKSAPVYPLKIQRGRKSKPSLQSEDAEDTDELLRILSTELEFLDLDQMSPEEKQISSPARQPLVELEEKTDRMTQDEVGRERRDLKPENREEGQEIRVSDIQSKAGISRQSLVSRTPEDILFQKDKSDPVYPLKTQRDSKSEPSLQSEDAQTDELLTVLSTELEFLDLDQISPEKQQVEEEIEKHRSNSTELSGNLTHGAAAGNDDEGLNQQFPRKKNKGHDRPADKNSNEKNKVKNQIHPGADFADSMRPSETASEDCELSHSIYENFILLIEQLGMECKDSVSLSRIQDTFCLYERLLELKNNDYERLTVKIKQMENMVSVLQKELSETKKTKLQLELQKIEWEKELYSLRLALKQEKEEKGNADMLYNKDSERLRIKEEECEKEVETKQRLKWNLRRLVKELKTVRKNLDLVVQERNDAQKQLSEEQNARILQDQILTSKQKELEMAQKKINSEISHRHKKEKDLLHENCMLQEEIALLRLEIDTIKNQNQQKEKKYFEDIEVVKEKNDNLQKIIKLNEEKLTKTMLQYSGQLNDLTVENKILNSELENKKQNQERLEIEMESYRCRLAAALHDCDLSQTSRDLKLQLDFQRTRQEWVGLQDKIKVDMSDLQAKNEILSEKLSNAESKINSLQIQLHNTRDAVERKSLILERLQRDLSQTKCEKKESEQMYQIEQSKLKKYIAKQESVEERLSQLQSENTLLRKQLYDAHKKANSQEKTISTIQDQFHAFAPNLQAESEKQVLSLQEKNKELMDEYNHLKERMDQCEKEKVERKVVMRQLQQEWTDPLKQQPMSEATSRCHINLDDTLDSKRKLGQIRSEVDLTEAQETAPSRCLHLDAENEVLQLQQTLFSMKAIQKQCETLQKNKKQLKQEVVNLKSYMERNMLERGEAEQHKLLIEEKARKEIAEKLNEAVLTLQKQAAVSQEQLAQLKEDNTTSIKTQMELTIKDLESEISRIKTSQADFNKTELERYKELYLEEVKVRESLSNELNRTNEMIAEVSTQLTVEKKQTRSLFTGTTRPVLESPCVRNLNDSEGLNRKHIPRKKRSAFKSMESYLLKMQWKLQNDIATQVAAATKCEPGSYIASLESTHKENLNQDAVLEATKEYVQILSRKYMI</sequence>
<feature type="region of interest" description="Disordered" evidence="3">
    <location>
        <begin position="1"/>
        <end position="37"/>
    </location>
</feature>
<evidence type="ECO:0000259" key="5">
    <source>
        <dbReference type="Pfam" id="PF14915"/>
    </source>
</evidence>
<feature type="coiled-coil region" evidence="2">
    <location>
        <begin position="1285"/>
        <end position="1383"/>
    </location>
</feature>
<feature type="domain" description="CCDC144C-like coiled-coil" evidence="5">
    <location>
        <begin position="1160"/>
        <end position="1628"/>
    </location>
</feature>
<feature type="compositionally biased region" description="Polar residues" evidence="3">
    <location>
        <begin position="165"/>
        <end position="177"/>
    </location>
</feature>
<evidence type="ECO:0000256" key="3">
    <source>
        <dbReference type="SAM" id="MobiDB-lite"/>
    </source>
</evidence>
<feature type="compositionally biased region" description="Polar residues" evidence="3">
    <location>
        <begin position="126"/>
        <end position="147"/>
    </location>
</feature>
<feature type="coiled-coil region" evidence="2">
    <location>
        <begin position="1662"/>
        <end position="1689"/>
    </location>
</feature>
<evidence type="ECO:0000313" key="7">
    <source>
        <dbReference type="Proteomes" id="UP000001595"/>
    </source>
</evidence>
<feature type="coiled-coil region" evidence="2">
    <location>
        <begin position="1106"/>
        <end position="1168"/>
    </location>
</feature>
<feature type="compositionally biased region" description="Basic and acidic residues" evidence="3">
    <location>
        <begin position="922"/>
        <end position="934"/>
    </location>
</feature>
<feature type="domain" description="DUF3496" evidence="4">
    <location>
        <begin position="1750"/>
        <end position="1855"/>
    </location>
</feature>
<reference evidence="6" key="2">
    <citation type="submission" date="2025-09" db="UniProtKB">
        <authorList>
            <consortium name="Ensembl"/>
        </authorList>
    </citation>
    <scope>IDENTIFICATION</scope>
</reference>
<feature type="compositionally biased region" description="Basic and acidic residues" evidence="3">
    <location>
        <begin position="982"/>
        <end position="994"/>
    </location>
</feature>
<feature type="coiled-coil region" evidence="2">
    <location>
        <begin position="1417"/>
        <end position="1514"/>
    </location>
</feature>
<feature type="compositionally biased region" description="Basic and acidic residues" evidence="3">
    <location>
        <begin position="1027"/>
        <end position="1040"/>
    </location>
</feature>
<protein>
    <submittedName>
        <fullName evidence="6">Uncharacterized protein</fullName>
    </submittedName>
</protein>
<feature type="compositionally biased region" description="Basic and acidic residues" evidence="3">
    <location>
        <begin position="57"/>
        <end position="72"/>
    </location>
</feature>
<feature type="region of interest" description="Disordered" evidence="3">
    <location>
        <begin position="976"/>
        <end position="1060"/>
    </location>
</feature>
<evidence type="ECO:0000256" key="2">
    <source>
        <dbReference type="SAM" id="Coils"/>
    </source>
</evidence>